<organism evidence="1 2">
    <name type="scientific">Mycena albidolilacea</name>
    <dbReference type="NCBI Taxonomy" id="1033008"/>
    <lineage>
        <taxon>Eukaryota</taxon>
        <taxon>Fungi</taxon>
        <taxon>Dikarya</taxon>
        <taxon>Basidiomycota</taxon>
        <taxon>Agaricomycotina</taxon>
        <taxon>Agaricomycetes</taxon>
        <taxon>Agaricomycetidae</taxon>
        <taxon>Agaricales</taxon>
        <taxon>Marasmiineae</taxon>
        <taxon>Mycenaceae</taxon>
        <taxon>Mycena</taxon>
    </lineage>
</organism>
<proteinExistence type="predicted"/>
<accession>A0AAD6ZB00</accession>
<keyword evidence="2" id="KW-1185">Reference proteome</keyword>
<name>A0AAD6ZB00_9AGAR</name>
<reference evidence="1" key="1">
    <citation type="submission" date="2023-03" db="EMBL/GenBank/DDBJ databases">
        <title>Massive genome expansion in bonnet fungi (Mycena s.s.) driven by repeated elements and novel gene families across ecological guilds.</title>
        <authorList>
            <consortium name="Lawrence Berkeley National Laboratory"/>
            <person name="Harder C.B."/>
            <person name="Miyauchi S."/>
            <person name="Viragh M."/>
            <person name="Kuo A."/>
            <person name="Thoen E."/>
            <person name="Andreopoulos B."/>
            <person name="Lu D."/>
            <person name="Skrede I."/>
            <person name="Drula E."/>
            <person name="Henrissat B."/>
            <person name="Morin E."/>
            <person name="Kohler A."/>
            <person name="Barry K."/>
            <person name="LaButti K."/>
            <person name="Morin E."/>
            <person name="Salamov A."/>
            <person name="Lipzen A."/>
            <person name="Mereny Z."/>
            <person name="Hegedus B."/>
            <person name="Baldrian P."/>
            <person name="Stursova M."/>
            <person name="Weitz H."/>
            <person name="Taylor A."/>
            <person name="Grigoriev I.V."/>
            <person name="Nagy L.G."/>
            <person name="Martin F."/>
            <person name="Kauserud H."/>
        </authorList>
    </citation>
    <scope>NUCLEOTIDE SEQUENCE</scope>
    <source>
        <strain evidence="1">CBHHK002</strain>
    </source>
</reference>
<evidence type="ECO:0000313" key="2">
    <source>
        <dbReference type="Proteomes" id="UP001218218"/>
    </source>
</evidence>
<dbReference type="AlphaFoldDB" id="A0AAD6ZB00"/>
<comment type="caution">
    <text evidence="1">The sequence shown here is derived from an EMBL/GenBank/DDBJ whole genome shotgun (WGS) entry which is preliminary data.</text>
</comment>
<dbReference type="Proteomes" id="UP001218218">
    <property type="component" value="Unassembled WGS sequence"/>
</dbReference>
<dbReference type="EMBL" id="JARIHO010000064">
    <property type="protein sequence ID" value="KAJ7314920.1"/>
    <property type="molecule type" value="Genomic_DNA"/>
</dbReference>
<gene>
    <name evidence="1" type="ORF">DFH08DRAFT_820893</name>
</gene>
<evidence type="ECO:0000313" key="1">
    <source>
        <dbReference type="EMBL" id="KAJ7314920.1"/>
    </source>
</evidence>
<sequence>MGSFPRGLGREERCLQFNFHWYFEEEDTSQIPENLTQYLLLQHAIFCTLVANLPPSSLISLTLHNTPFIPDDIYLNVAFHRILAPLHSLVISTLSNMEDKGTCSFRILHLVSLMLYNLVIEPAVVDTDMMVFILHHMGTLTRLALHRCPINSGEDGVFLHLWHAVLVLFQAELDGLHNFVFVNNNPRNRVFECDAWFVYMWLDHGWGYMLWEEELVTEGLELPALESLQVVIVQYLPRIHTNKQQMISKQGHGHE</sequence>
<protein>
    <submittedName>
        <fullName evidence="1">Uncharacterized protein</fullName>
    </submittedName>
</protein>